<evidence type="ECO:0000313" key="6">
    <source>
        <dbReference type="Proteomes" id="UP000267096"/>
    </source>
</evidence>
<keyword evidence="2" id="KW-0722">Serine protease inhibitor</keyword>
<feature type="domain" description="TIL" evidence="4">
    <location>
        <begin position="115"/>
        <end position="169"/>
    </location>
</feature>
<dbReference type="PANTHER" id="PTHR23259">
    <property type="entry name" value="RIDDLE"/>
    <property type="match status" value="1"/>
</dbReference>
<feature type="domain" description="TIL" evidence="4">
    <location>
        <begin position="2"/>
        <end position="53"/>
    </location>
</feature>
<dbReference type="Proteomes" id="UP000267096">
    <property type="component" value="Unassembled WGS sequence"/>
</dbReference>
<dbReference type="AlphaFoldDB" id="A0A3P6PIB4"/>
<dbReference type="PANTHER" id="PTHR23259:SF70">
    <property type="entry name" value="ACCESSORY GLAND PROTEIN ACP62F-RELATED"/>
    <property type="match status" value="1"/>
</dbReference>
<protein>
    <recommendedName>
        <fullName evidence="4">TIL domain-containing protein</fullName>
    </recommendedName>
</protein>
<gene>
    <name evidence="5" type="ORF">ASIM_LOCUS2779</name>
</gene>
<evidence type="ECO:0000256" key="3">
    <source>
        <dbReference type="ARBA" id="ARBA00023157"/>
    </source>
</evidence>
<name>A0A3P6PIB4_ANISI</name>
<dbReference type="GO" id="GO:0004867">
    <property type="term" value="F:serine-type endopeptidase inhibitor activity"/>
    <property type="evidence" value="ECO:0007669"/>
    <property type="project" value="UniProtKB-KW"/>
</dbReference>
<evidence type="ECO:0000256" key="1">
    <source>
        <dbReference type="ARBA" id="ARBA00022690"/>
    </source>
</evidence>
<dbReference type="InterPro" id="IPR002919">
    <property type="entry name" value="TIL_dom"/>
</dbReference>
<dbReference type="OrthoDB" id="5912264at2759"/>
<dbReference type="Pfam" id="PF01826">
    <property type="entry name" value="TIL"/>
    <property type="match status" value="3"/>
</dbReference>
<evidence type="ECO:0000256" key="2">
    <source>
        <dbReference type="ARBA" id="ARBA00022900"/>
    </source>
</evidence>
<dbReference type="Gene3D" id="2.10.25.10">
    <property type="entry name" value="Laminin"/>
    <property type="match status" value="3"/>
</dbReference>
<dbReference type="SUPFAM" id="SSF57567">
    <property type="entry name" value="Serine protease inhibitors"/>
    <property type="match status" value="3"/>
</dbReference>
<sequence>MNEEFTECGTACPATCDQKGPIPCTKWCIPGCFCKKGYILDRKGGACVRETECKPQCGPNEQFNACGTECPRFCGREEPVICPPSCVKGCFCKDGYILDRENGVCIPETQCKTECGPNEQFNVCGTACPRICGRDKPEICTKNCVQGCFCKDGYIRDPEDEVCIPETQCKRMWFANFPQEFINVFDPTHMHGPRNFRSSNKAHNCPWRAMKQIRVF</sequence>
<dbReference type="InterPro" id="IPR051368">
    <property type="entry name" value="SerProtInhib-TIL_Domain"/>
</dbReference>
<reference evidence="5 6" key="1">
    <citation type="submission" date="2018-11" db="EMBL/GenBank/DDBJ databases">
        <authorList>
            <consortium name="Pathogen Informatics"/>
        </authorList>
    </citation>
    <scope>NUCLEOTIDE SEQUENCE [LARGE SCALE GENOMIC DNA]</scope>
</reference>
<accession>A0A3P6PIB4</accession>
<keyword evidence="1" id="KW-0646">Protease inhibitor</keyword>
<keyword evidence="6" id="KW-1185">Reference proteome</keyword>
<keyword evidence="3" id="KW-1015">Disulfide bond</keyword>
<proteinExistence type="predicted"/>
<dbReference type="EMBL" id="UYRR01003929">
    <property type="protein sequence ID" value="VDK20584.1"/>
    <property type="molecule type" value="Genomic_DNA"/>
</dbReference>
<evidence type="ECO:0000313" key="5">
    <source>
        <dbReference type="EMBL" id="VDK20584.1"/>
    </source>
</evidence>
<organism evidence="5 6">
    <name type="scientific">Anisakis simplex</name>
    <name type="common">Herring worm</name>
    <dbReference type="NCBI Taxonomy" id="6269"/>
    <lineage>
        <taxon>Eukaryota</taxon>
        <taxon>Metazoa</taxon>
        <taxon>Ecdysozoa</taxon>
        <taxon>Nematoda</taxon>
        <taxon>Chromadorea</taxon>
        <taxon>Rhabditida</taxon>
        <taxon>Spirurina</taxon>
        <taxon>Ascaridomorpha</taxon>
        <taxon>Ascaridoidea</taxon>
        <taxon>Anisakidae</taxon>
        <taxon>Anisakis</taxon>
        <taxon>Anisakis simplex complex</taxon>
    </lineage>
</organism>
<feature type="domain" description="TIL" evidence="4">
    <location>
        <begin position="57"/>
        <end position="111"/>
    </location>
</feature>
<evidence type="ECO:0000259" key="4">
    <source>
        <dbReference type="Pfam" id="PF01826"/>
    </source>
</evidence>
<dbReference type="CDD" id="cd19941">
    <property type="entry name" value="TIL"/>
    <property type="match status" value="3"/>
</dbReference>
<dbReference type="InterPro" id="IPR036084">
    <property type="entry name" value="Ser_inhib-like_sf"/>
</dbReference>